<dbReference type="PANTHER" id="PTHR22966:SF61">
    <property type="entry name" value="2-AMINOETHANETHIOL DIOXYGENASE"/>
    <property type="match status" value="1"/>
</dbReference>
<dbReference type="PaxDb" id="121845-A0A1S4ELB9"/>
<dbReference type="GO" id="GO:0005739">
    <property type="term" value="C:mitochondrion"/>
    <property type="evidence" value="ECO:0007669"/>
    <property type="project" value="TreeGrafter"/>
</dbReference>
<feature type="chain" id="PRO_5010204731" evidence="4">
    <location>
        <begin position="18"/>
        <end position="342"/>
    </location>
</feature>
<feature type="signal peptide" evidence="4">
    <location>
        <begin position="1"/>
        <end position="17"/>
    </location>
</feature>
<evidence type="ECO:0000313" key="5">
    <source>
        <dbReference type="Proteomes" id="UP000079169"/>
    </source>
</evidence>
<protein>
    <submittedName>
        <fullName evidence="6">2-aminoethanethiol dioxygenase isoform X1</fullName>
    </submittedName>
</protein>
<evidence type="ECO:0000313" key="6">
    <source>
        <dbReference type="RefSeq" id="XP_017302968.1"/>
    </source>
</evidence>
<dbReference type="Proteomes" id="UP000079169">
    <property type="component" value="Unplaced"/>
</dbReference>
<dbReference type="CDD" id="cd20289">
    <property type="entry name" value="cupin_ADO"/>
    <property type="match status" value="1"/>
</dbReference>
<dbReference type="SUPFAM" id="SSF51182">
    <property type="entry name" value="RmlC-like cupins"/>
    <property type="match status" value="1"/>
</dbReference>
<keyword evidence="2" id="KW-0560">Oxidoreductase</keyword>
<dbReference type="Pfam" id="PF07847">
    <property type="entry name" value="PCO_ADO"/>
    <property type="match status" value="1"/>
</dbReference>
<dbReference type="PANTHER" id="PTHR22966">
    <property type="entry name" value="2-AMINOETHANETHIOL DIOXYGENASE"/>
    <property type="match status" value="1"/>
</dbReference>
<dbReference type="GO" id="GO:0046872">
    <property type="term" value="F:metal ion binding"/>
    <property type="evidence" value="ECO:0007669"/>
    <property type="project" value="UniProtKB-KW"/>
</dbReference>
<dbReference type="GeneID" id="103517497"/>
<evidence type="ECO:0000256" key="3">
    <source>
        <dbReference type="ARBA" id="ARBA00023004"/>
    </source>
</evidence>
<reference evidence="6" key="1">
    <citation type="submission" date="2025-08" db="UniProtKB">
        <authorList>
            <consortium name="RefSeq"/>
        </authorList>
    </citation>
    <scope>IDENTIFICATION</scope>
</reference>
<sequence length="342" mass="38407">MFILQCIFFYILAYVGTENFGYKICPGQDSKPASPDIQINTMTTSTIESVIKQALKTFSFTNKDTLENFNKNFSKLLSQVSNISSEDIHFENYLLTQQVREIKRYRSDKVSNSIKVDVYHINRAPVTYIQIFENELVTLGVFVIREGHKLPLHNHPLMHGIIKVLAGTLKISSYSVLDPNNTGNTDEGGGTNVHQFDIPGLGMVPIPCYKEMSSTQGSDFQTQTDSHPTSYCPHSILSYLESPNVFLASSHPPLLLSSEDNAKYLTPRARNLHEISCVNGPAAFLDVIGPPYKPVTLQDCTYFEDVGELSADNKSIRMLHRISCPSYFYTDEEKYKGPPINV</sequence>
<dbReference type="RefSeq" id="XP_017302968.1">
    <property type="nucleotide sequence ID" value="XM_017447479.2"/>
</dbReference>
<dbReference type="Gene3D" id="2.60.120.10">
    <property type="entry name" value="Jelly Rolls"/>
    <property type="match status" value="1"/>
</dbReference>
<dbReference type="STRING" id="121845.A0A1S4ELB9"/>
<dbReference type="AlphaFoldDB" id="A0A1S4ELB9"/>
<accession>A0A1S4ELB9</accession>
<keyword evidence="5" id="KW-1185">Reference proteome</keyword>
<keyword evidence="3" id="KW-0408">Iron</keyword>
<keyword evidence="1" id="KW-0479">Metal-binding</keyword>
<dbReference type="InterPro" id="IPR011051">
    <property type="entry name" value="RmlC_Cupin_sf"/>
</dbReference>
<proteinExistence type="predicted"/>
<organism evidence="5 6">
    <name type="scientific">Diaphorina citri</name>
    <name type="common">Asian citrus psyllid</name>
    <dbReference type="NCBI Taxonomy" id="121845"/>
    <lineage>
        <taxon>Eukaryota</taxon>
        <taxon>Metazoa</taxon>
        <taxon>Ecdysozoa</taxon>
        <taxon>Arthropoda</taxon>
        <taxon>Hexapoda</taxon>
        <taxon>Insecta</taxon>
        <taxon>Pterygota</taxon>
        <taxon>Neoptera</taxon>
        <taxon>Paraneoptera</taxon>
        <taxon>Hemiptera</taxon>
        <taxon>Sternorrhyncha</taxon>
        <taxon>Psylloidea</taxon>
        <taxon>Psyllidae</taxon>
        <taxon>Diaphorininae</taxon>
        <taxon>Diaphorina</taxon>
    </lineage>
</organism>
<evidence type="ECO:0000256" key="4">
    <source>
        <dbReference type="SAM" id="SignalP"/>
    </source>
</evidence>
<evidence type="ECO:0000256" key="2">
    <source>
        <dbReference type="ARBA" id="ARBA00023002"/>
    </source>
</evidence>
<dbReference type="GO" id="GO:0016702">
    <property type="term" value="F:oxidoreductase activity, acting on single donors with incorporation of molecular oxygen, incorporation of two atoms of oxygen"/>
    <property type="evidence" value="ECO:0007669"/>
    <property type="project" value="InterPro"/>
</dbReference>
<dbReference type="InterPro" id="IPR012864">
    <property type="entry name" value="PCO/ADO"/>
</dbReference>
<name>A0A1S4ELB9_DIACI</name>
<gene>
    <name evidence="6" type="primary">LOC103517497</name>
</gene>
<dbReference type="InterPro" id="IPR014710">
    <property type="entry name" value="RmlC-like_jellyroll"/>
</dbReference>
<keyword evidence="4" id="KW-0732">Signal</keyword>
<evidence type="ECO:0000256" key="1">
    <source>
        <dbReference type="ARBA" id="ARBA00022723"/>
    </source>
</evidence>
<keyword evidence="6" id="KW-0223">Dioxygenase</keyword>